<feature type="non-terminal residue" evidence="2">
    <location>
        <position position="58"/>
    </location>
</feature>
<organism evidence="2 3">
    <name type="scientific">Culter alburnus</name>
    <name type="common">Topmouth culter</name>
    <dbReference type="NCBI Taxonomy" id="194366"/>
    <lineage>
        <taxon>Eukaryota</taxon>
        <taxon>Metazoa</taxon>
        <taxon>Chordata</taxon>
        <taxon>Craniata</taxon>
        <taxon>Vertebrata</taxon>
        <taxon>Euteleostomi</taxon>
        <taxon>Actinopterygii</taxon>
        <taxon>Neopterygii</taxon>
        <taxon>Teleostei</taxon>
        <taxon>Ostariophysi</taxon>
        <taxon>Cypriniformes</taxon>
        <taxon>Xenocyprididae</taxon>
        <taxon>Xenocypridinae</taxon>
        <taxon>Culter</taxon>
    </lineage>
</organism>
<dbReference type="EMBL" id="JAWDJR010000015">
    <property type="protein sequence ID" value="KAK9962212.1"/>
    <property type="molecule type" value="Genomic_DNA"/>
</dbReference>
<dbReference type="AlphaFoldDB" id="A0AAW1ZQ10"/>
<sequence>PRNRQWRKTLPNSSHDEGEMNEQTASSFCSNFPHPGGPHTGDPGTDKGDWREMKETDK</sequence>
<proteinExistence type="predicted"/>
<dbReference type="Proteomes" id="UP001479290">
    <property type="component" value="Unassembled WGS sequence"/>
</dbReference>
<keyword evidence="3" id="KW-1185">Reference proteome</keyword>
<feature type="compositionally biased region" description="Polar residues" evidence="1">
    <location>
        <begin position="21"/>
        <end position="30"/>
    </location>
</feature>
<evidence type="ECO:0000313" key="3">
    <source>
        <dbReference type="Proteomes" id="UP001479290"/>
    </source>
</evidence>
<feature type="non-terminal residue" evidence="2">
    <location>
        <position position="1"/>
    </location>
</feature>
<gene>
    <name evidence="2" type="ORF">ABG768_007585</name>
</gene>
<evidence type="ECO:0000313" key="2">
    <source>
        <dbReference type="EMBL" id="KAK9962212.1"/>
    </source>
</evidence>
<feature type="compositionally biased region" description="Basic and acidic residues" evidence="1">
    <location>
        <begin position="44"/>
        <end position="58"/>
    </location>
</feature>
<name>A0AAW1ZQ10_CULAL</name>
<accession>A0AAW1ZQ10</accession>
<evidence type="ECO:0000256" key="1">
    <source>
        <dbReference type="SAM" id="MobiDB-lite"/>
    </source>
</evidence>
<feature type="region of interest" description="Disordered" evidence="1">
    <location>
        <begin position="1"/>
        <end position="58"/>
    </location>
</feature>
<reference evidence="2 3" key="1">
    <citation type="submission" date="2024-05" db="EMBL/GenBank/DDBJ databases">
        <title>A high-quality chromosomal-level genome assembly of Topmouth culter (Culter alburnus).</title>
        <authorList>
            <person name="Zhao H."/>
        </authorList>
    </citation>
    <scope>NUCLEOTIDE SEQUENCE [LARGE SCALE GENOMIC DNA]</scope>
    <source>
        <strain evidence="2">CATC2023</strain>
        <tissue evidence="2">Muscle</tissue>
    </source>
</reference>
<protein>
    <submittedName>
        <fullName evidence="2">Uncharacterized protein</fullName>
    </submittedName>
</protein>
<comment type="caution">
    <text evidence="2">The sequence shown here is derived from an EMBL/GenBank/DDBJ whole genome shotgun (WGS) entry which is preliminary data.</text>
</comment>